<keyword evidence="4" id="KW-1185">Reference proteome</keyword>
<evidence type="ECO:0000256" key="2">
    <source>
        <dbReference type="SAM" id="Phobius"/>
    </source>
</evidence>
<accession>A0AAE0WN45</accession>
<feature type="transmembrane region" description="Helical" evidence="2">
    <location>
        <begin position="634"/>
        <end position="660"/>
    </location>
</feature>
<dbReference type="EMBL" id="JAUTXT010000018">
    <property type="protein sequence ID" value="KAK3674767.1"/>
    <property type="molecule type" value="Genomic_DNA"/>
</dbReference>
<name>A0AAE0WN45_9PEZI</name>
<feature type="transmembrane region" description="Helical" evidence="2">
    <location>
        <begin position="44"/>
        <end position="68"/>
    </location>
</feature>
<protein>
    <submittedName>
        <fullName evidence="3">Uncharacterized protein</fullName>
    </submittedName>
</protein>
<feature type="region of interest" description="Disordered" evidence="1">
    <location>
        <begin position="1"/>
        <end position="34"/>
    </location>
</feature>
<reference evidence="3" key="1">
    <citation type="submission" date="2023-07" db="EMBL/GenBank/DDBJ databases">
        <title>Black Yeasts Isolated from many extreme environments.</title>
        <authorList>
            <person name="Coleine C."/>
            <person name="Stajich J.E."/>
            <person name="Selbmann L."/>
        </authorList>
    </citation>
    <scope>NUCLEOTIDE SEQUENCE</scope>
    <source>
        <strain evidence="3">CCFEE 5485</strain>
    </source>
</reference>
<organism evidence="3 4">
    <name type="scientific">Recurvomyces mirabilis</name>
    <dbReference type="NCBI Taxonomy" id="574656"/>
    <lineage>
        <taxon>Eukaryota</taxon>
        <taxon>Fungi</taxon>
        <taxon>Dikarya</taxon>
        <taxon>Ascomycota</taxon>
        <taxon>Pezizomycotina</taxon>
        <taxon>Dothideomycetes</taxon>
        <taxon>Dothideomycetidae</taxon>
        <taxon>Mycosphaerellales</taxon>
        <taxon>Teratosphaeriaceae</taxon>
        <taxon>Recurvomyces</taxon>
    </lineage>
</organism>
<sequence>MEDDSFLRQPPPRFEEATKSTSVRDENHAAAQQSSTTTLKRSTYILWIVGAYAVLSVVPWTIITLLTIRPLTGTRYGYLSTAYLFWRNGFHKPDYAANEKWYQAMRVIQSIVAVLTLPVTSAVCSQAAVTFSQFAAKRPGLTMRQLLVLADRGWTDPKTYWALLTPSGFKRCGSFFLGLAIVLSILGGIIQPIQQVFLTTTSIKVPIYRVKLQNIADLTDFLKYAPANPNRPDDGSVVLMTRSALATTTGTEPMTQLWQSGVVCNAADLATNSSSSIAAGQWIPPPSACGYGATLGNISSLSDPFFSQLPSTTTTGVITQFAPRFNSSSTYEVISSTDYPANCSEMGAYSIKYSNNISDTVNPWAIEACLPGVVTQTPWTSTHLRQDFAEVLYLNVSRADAGATLEPNGSLYRITMKTTAGYFELPNYMNDGHPGALLVDDPNNHCDYSCERQGLNLFEGDRNEIFDPHIPNADLYKRAADDDLDTNRAAVIRTTNKGPLLTVAMALFGEGSFIDERTSYPETFIESNNSSLPDGICVDYAPLQFLQQVTYGYSDWTQGHRCIVNNATKSQVDLDAGISLWLRTFQVTDVPTMENAFDAAAFLATKAWLENQIPNSGRTLSVSIDLGVDTQVPAISVAGIVFISTLLAIFLLSLLAMAVYSSMHVRWTSQLDAFAMMRVGAAVGSHVPLMVGRKQNQIAVLDRLPAWIGDEQVDHDRGSLGIGARGALQKDRKYYCYEGDHEKSLSRGNWVEDEDGVMFLPMDELPHK</sequence>
<evidence type="ECO:0000313" key="3">
    <source>
        <dbReference type="EMBL" id="KAK3674767.1"/>
    </source>
</evidence>
<feature type="compositionally biased region" description="Basic and acidic residues" evidence="1">
    <location>
        <begin position="13"/>
        <end position="28"/>
    </location>
</feature>
<proteinExistence type="predicted"/>
<dbReference type="Proteomes" id="UP001274830">
    <property type="component" value="Unassembled WGS sequence"/>
</dbReference>
<evidence type="ECO:0000313" key="4">
    <source>
        <dbReference type="Proteomes" id="UP001274830"/>
    </source>
</evidence>
<keyword evidence="2" id="KW-1133">Transmembrane helix</keyword>
<keyword evidence="2" id="KW-0812">Transmembrane</keyword>
<evidence type="ECO:0000256" key="1">
    <source>
        <dbReference type="SAM" id="MobiDB-lite"/>
    </source>
</evidence>
<keyword evidence="2" id="KW-0472">Membrane</keyword>
<gene>
    <name evidence="3" type="ORF">LTR78_005489</name>
</gene>
<comment type="caution">
    <text evidence="3">The sequence shown here is derived from an EMBL/GenBank/DDBJ whole genome shotgun (WGS) entry which is preliminary data.</text>
</comment>
<feature type="transmembrane region" description="Helical" evidence="2">
    <location>
        <begin position="175"/>
        <end position="193"/>
    </location>
</feature>
<dbReference type="AlphaFoldDB" id="A0AAE0WN45"/>